<evidence type="ECO:0000256" key="6">
    <source>
        <dbReference type="ARBA" id="ARBA00023242"/>
    </source>
</evidence>
<evidence type="ECO:0000256" key="7">
    <source>
        <dbReference type="ARBA" id="ARBA00025127"/>
    </source>
</evidence>
<evidence type="ECO:0000256" key="4">
    <source>
        <dbReference type="ARBA" id="ARBA00022478"/>
    </source>
</evidence>
<comment type="subcellular location">
    <subcellularLocation>
        <location evidence="1 8">Nucleus</location>
    </subcellularLocation>
</comment>
<keyword evidence="14" id="KW-1185">Reference proteome</keyword>
<evidence type="ECO:0000259" key="12">
    <source>
        <dbReference type="Pfam" id="PF22536"/>
    </source>
</evidence>
<feature type="domain" description="RNA polymerase III Rpc82 C -terminal" evidence="10">
    <location>
        <begin position="173"/>
        <end position="489"/>
    </location>
</feature>
<dbReference type="OrthoDB" id="272392at2759"/>
<name>A0A3D8SAC7_9HELO</name>
<dbReference type="AlphaFoldDB" id="A0A3D8SAC7"/>
<evidence type="ECO:0000259" key="10">
    <source>
        <dbReference type="Pfam" id="PF05645"/>
    </source>
</evidence>
<evidence type="ECO:0000313" key="14">
    <source>
        <dbReference type="Proteomes" id="UP000256328"/>
    </source>
</evidence>
<comment type="caution">
    <text evidence="13">The sequence shown here is derived from an EMBL/GenBank/DDBJ whole genome shotgun (WGS) entry which is preliminary data.</text>
</comment>
<feature type="region of interest" description="Disordered" evidence="9">
    <location>
        <begin position="132"/>
        <end position="158"/>
    </location>
</feature>
<comment type="subunit">
    <text evidence="3 8">Component of the RNA polymerase III (Pol III) complex consisting of 17 subunits.</text>
</comment>
<dbReference type="GO" id="GO:0006351">
    <property type="term" value="P:DNA-templated transcription"/>
    <property type="evidence" value="ECO:0007669"/>
    <property type="project" value="InterPro"/>
</dbReference>
<dbReference type="Gene3D" id="1.10.10.10">
    <property type="entry name" value="Winged helix-like DNA-binding domain superfamily/Winged helix DNA-binding domain"/>
    <property type="match status" value="2"/>
</dbReference>
<sequence>MSRSKHAVELCALLVDETYGELTSRIFTILLRRGRLPITLLAQHTRLSPRQLRHGLVVLLQQNLLFYHTDIDSGLTHYEANHDAAYALIRSGKILNIVEERFGEQSRDVVQNLLLLGHTKVADLTAAYEAQKPTSNGHSNGHSATNGVSYTNGDHANGIHDSQVHSTGQLHAILHQLLEAGLIEPVNQIMFTSPTDLYNKVEKELLPAGGTKGIKQKEELRLAIEGRMQALRDQRPDWRAKGNNKRPHNGDGPNGTIKRRRLSNGAVNGNSQYLDESIRLDSELVLRINYEKCNVALRSQSLVSLANQRIGETTSYVYAEVLRLIEPYIPRCRIESEKDSNLFEKANVSTAELSAVMSSSVNVALGIGKASKDKIDTKMLEQASGRKRKANEAEVDSDGDASSDESESDEEMVGAGDDEEDPFAEGQKRKSGQAKVTFQDKPEDRQSRMLQLRNHLMLLAADDRNLLSKCGGGGQGQWTVDFNTLVKHLREIELDNLILENFGRQGHRLARILRKFGKLDEKQLPQHALMKQKDVRTKMVEMQMAGFVDIQEVPRDNNRATSRTIFLWFFDMDRVTAIVLDNIYKAMSRCLQRLEVEKRQANDIITAAERSDVRGKEEEVLSANQMNQLREIRGKEEKLLAQVARLDDLIGIFRDF</sequence>
<dbReference type="InterPro" id="IPR008806">
    <property type="entry name" value="RNA_pol_III_Rpc82_C"/>
</dbReference>
<keyword evidence="4 8" id="KW-0240">DNA-directed RNA polymerase</keyword>
<feature type="compositionally biased region" description="Polar residues" evidence="9">
    <location>
        <begin position="132"/>
        <end position="154"/>
    </location>
</feature>
<dbReference type="Pfam" id="PF22536">
    <property type="entry name" value="WHD_POLR3C"/>
    <property type="match status" value="1"/>
</dbReference>
<dbReference type="InterPro" id="IPR036388">
    <property type="entry name" value="WH-like_DNA-bd_sf"/>
</dbReference>
<feature type="region of interest" description="Disordered" evidence="9">
    <location>
        <begin position="381"/>
        <end position="445"/>
    </location>
</feature>
<organism evidence="13 14">
    <name type="scientific">Coleophoma crateriformis</name>
    <dbReference type="NCBI Taxonomy" id="565419"/>
    <lineage>
        <taxon>Eukaryota</taxon>
        <taxon>Fungi</taxon>
        <taxon>Dikarya</taxon>
        <taxon>Ascomycota</taxon>
        <taxon>Pezizomycotina</taxon>
        <taxon>Leotiomycetes</taxon>
        <taxon>Helotiales</taxon>
        <taxon>Dermateaceae</taxon>
        <taxon>Coleophoma</taxon>
    </lineage>
</organism>
<evidence type="ECO:0000256" key="9">
    <source>
        <dbReference type="SAM" id="MobiDB-lite"/>
    </source>
</evidence>
<accession>A0A3D8SAC7</accession>
<dbReference type="EMBL" id="PDLN01000006">
    <property type="protein sequence ID" value="RDW83091.1"/>
    <property type="molecule type" value="Genomic_DNA"/>
</dbReference>
<reference evidence="13 14" key="1">
    <citation type="journal article" date="2018" name="IMA Fungus">
        <title>IMA Genome-F 9: Draft genome sequence of Annulohypoxylon stygium, Aspergillus mulundensis, Berkeleyomyces basicola (syn. Thielaviopsis basicola), Ceratocystis smalleyi, two Cercospora beticola strains, Coleophoma cylindrospora, Fusarium fracticaudum, Phialophora cf. hyalina, and Morchella septimelata.</title>
        <authorList>
            <person name="Wingfield B.D."/>
            <person name="Bills G.F."/>
            <person name="Dong Y."/>
            <person name="Huang W."/>
            <person name="Nel W.J."/>
            <person name="Swalarsk-Parry B.S."/>
            <person name="Vaghefi N."/>
            <person name="Wilken P.M."/>
            <person name="An Z."/>
            <person name="de Beer Z.W."/>
            <person name="De Vos L."/>
            <person name="Chen L."/>
            <person name="Duong T.A."/>
            <person name="Gao Y."/>
            <person name="Hammerbacher A."/>
            <person name="Kikkert J.R."/>
            <person name="Li Y."/>
            <person name="Li H."/>
            <person name="Li K."/>
            <person name="Li Q."/>
            <person name="Liu X."/>
            <person name="Ma X."/>
            <person name="Naidoo K."/>
            <person name="Pethybridge S.J."/>
            <person name="Sun J."/>
            <person name="Steenkamp E.T."/>
            <person name="van der Nest M.A."/>
            <person name="van Wyk S."/>
            <person name="Wingfield M.J."/>
            <person name="Xiong C."/>
            <person name="Yue Q."/>
            <person name="Zhang X."/>
        </authorList>
    </citation>
    <scope>NUCLEOTIDE SEQUENCE [LARGE SCALE GENOMIC DNA]</scope>
    <source>
        <strain evidence="13 14">BP5796</strain>
    </source>
</reference>
<feature type="domain" description="DNA-directed RNA polymerase III subunit RPC3 winged-helix" evidence="12">
    <location>
        <begin position="494"/>
        <end position="569"/>
    </location>
</feature>
<comment type="similarity">
    <text evidence="2 8">Belongs to the RNA polymerase beta chain family.</text>
</comment>
<dbReference type="GO" id="GO:0003697">
    <property type="term" value="F:single-stranded DNA binding"/>
    <property type="evidence" value="ECO:0007669"/>
    <property type="project" value="UniProtKB-UniRule"/>
</dbReference>
<keyword evidence="6 8" id="KW-0539">Nucleus</keyword>
<evidence type="ECO:0000313" key="13">
    <source>
        <dbReference type="EMBL" id="RDW83091.1"/>
    </source>
</evidence>
<evidence type="ECO:0000256" key="2">
    <source>
        <dbReference type="ARBA" id="ARBA00006835"/>
    </source>
</evidence>
<dbReference type="PANTHER" id="PTHR12949">
    <property type="entry name" value="RNA POLYMERASE III DNA DIRECTED -RELATED"/>
    <property type="match status" value="1"/>
</dbReference>
<evidence type="ECO:0000256" key="8">
    <source>
        <dbReference type="RuleBase" id="RU367076"/>
    </source>
</evidence>
<feature type="domain" description="RNA polymerase III subunit RPC82-related helix-turn-helix" evidence="11">
    <location>
        <begin position="9"/>
        <end position="69"/>
    </location>
</feature>
<comment type="function">
    <text evidence="7 8">DNA-dependent RNA polymerase catalyzes the transcription of DNA into RNA using the four ribonucleoside triphosphates as substrates. Specific core component of RNA polymerase III which synthesizes small RNAs, such as 5S rRNA and tRNAs.</text>
</comment>
<dbReference type="InterPro" id="IPR039748">
    <property type="entry name" value="RPC3"/>
</dbReference>
<dbReference type="Pfam" id="PF08221">
    <property type="entry name" value="HTH_9"/>
    <property type="match status" value="1"/>
</dbReference>
<dbReference type="Proteomes" id="UP000256328">
    <property type="component" value="Unassembled WGS sequence"/>
</dbReference>
<evidence type="ECO:0000256" key="5">
    <source>
        <dbReference type="ARBA" id="ARBA00023163"/>
    </source>
</evidence>
<gene>
    <name evidence="13" type="ORF">BP5796_04582</name>
</gene>
<evidence type="ECO:0000256" key="1">
    <source>
        <dbReference type="ARBA" id="ARBA00004123"/>
    </source>
</evidence>
<feature type="region of interest" description="Disordered" evidence="9">
    <location>
        <begin position="232"/>
        <end position="263"/>
    </location>
</feature>
<feature type="compositionally biased region" description="Acidic residues" evidence="9">
    <location>
        <begin position="393"/>
        <end position="423"/>
    </location>
</feature>
<dbReference type="InterPro" id="IPR013197">
    <property type="entry name" value="RNA_pol_III_RPC82-rel_HTH"/>
</dbReference>
<evidence type="ECO:0000259" key="11">
    <source>
        <dbReference type="Pfam" id="PF08221"/>
    </source>
</evidence>
<dbReference type="InterPro" id="IPR055207">
    <property type="entry name" value="POLR3C_WHD"/>
</dbReference>
<dbReference type="PANTHER" id="PTHR12949:SF0">
    <property type="entry name" value="DNA-DIRECTED RNA POLYMERASE III SUBUNIT RPC3"/>
    <property type="match status" value="1"/>
</dbReference>
<proteinExistence type="inferred from homology"/>
<dbReference type="GO" id="GO:0005666">
    <property type="term" value="C:RNA polymerase III complex"/>
    <property type="evidence" value="ECO:0007669"/>
    <property type="project" value="UniProtKB-UniRule"/>
</dbReference>
<evidence type="ECO:0000256" key="3">
    <source>
        <dbReference type="ARBA" id="ARBA00011206"/>
    </source>
</evidence>
<keyword evidence="5 8" id="KW-0804">Transcription</keyword>
<dbReference type="Pfam" id="PF05645">
    <property type="entry name" value="RNA_pol_Rpc82"/>
    <property type="match status" value="1"/>
</dbReference>
<protein>
    <recommendedName>
        <fullName evidence="8">DNA-directed RNA polymerase III subunit RPC3</fullName>
        <shortName evidence="8">RNA polymerase III subunit C3</shortName>
    </recommendedName>
</protein>